<dbReference type="SUPFAM" id="SSF88697">
    <property type="entry name" value="PUA domain-like"/>
    <property type="match status" value="1"/>
</dbReference>
<keyword evidence="3" id="KW-1185">Reference proteome</keyword>
<proteinExistence type="predicted"/>
<dbReference type="OrthoDB" id="9791347at2"/>
<dbReference type="Pfam" id="PF01878">
    <property type="entry name" value="EVE"/>
    <property type="match status" value="1"/>
</dbReference>
<evidence type="ECO:0000313" key="3">
    <source>
        <dbReference type="Proteomes" id="UP000264702"/>
    </source>
</evidence>
<feature type="domain" description="EVE" evidence="1">
    <location>
        <begin position="3"/>
        <end position="124"/>
    </location>
</feature>
<protein>
    <submittedName>
        <fullName evidence="2">EVE domain-containing protein</fullName>
    </submittedName>
</protein>
<evidence type="ECO:0000313" key="2">
    <source>
        <dbReference type="EMBL" id="RFU15473.1"/>
    </source>
</evidence>
<dbReference type="AlphaFoldDB" id="A0A372ILN4"/>
<gene>
    <name evidence="2" type="ORF">D0Y96_17625</name>
</gene>
<dbReference type="Gene3D" id="3.10.590.10">
    <property type="entry name" value="ph1033 like domains"/>
    <property type="match status" value="1"/>
</dbReference>
<evidence type="ECO:0000259" key="1">
    <source>
        <dbReference type="Pfam" id="PF01878"/>
    </source>
</evidence>
<dbReference type="PANTHER" id="PTHR14087:SF7">
    <property type="entry name" value="THYMOCYTE NUCLEAR PROTEIN 1"/>
    <property type="match status" value="1"/>
</dbReference>
<dbReference type="EMBL" id="QVQT01000006">
    <property type="protein sequence ID" value="RFU15473.1"/>
    <property type="molecule type" value="Genomic_DNA"/>
</dbReference>
<name>A0A372ILN4_9BACT</name>
<dbReference type="PANTHER" id="PTHR14087">
    <property type="entry name" value="THYMOCYTE NUCLEAR PROTEIN 1"/>
    <property type="match status" value="1"/>
</dbReference>
<dbReference type="RefSeq" id="WP_117302498.1">
    <property type="nucleotide sequence ID" value="NZ_QVQT02000006.1"/>
</dbReference>
<dbReference type="InterPro" id="IPR002740">
    <property type="entry name" value="EVE_domain"/>
</dbReference>
<comment type="caution">
    <text evidence="2">The sequence shown here is derived from an EMBL/GenBank/DDBJ whole genome shotgun (WGS) entry which is preliminary data.</text>
</comment>
<sequence length="125" mass="13507">MSYLLKTEPSVYSMDDLTRDGETVWDGVTAPAAVKFLRGMKPGDKLVIYHTGDEKTARGLAKVVSVDASDPKVPVVRIKAGRPVKTPHTLAEIKANSLFAGSPLVNQARLSVVPLTDAQYAWLAE</sequence>
<dbReference type="InterPro" id="IPR015947">
    <property type="entry name" value="PUA-like_sf"/>
</dbReference>
<organism evidence="2 3">
    <name type="scientific">Paracidobacterium acidisoli</name>
    <dbReference type="NCBI Taxonomy" id="2303751"/>
    <lineage>
        <taxon>Bacteria</taxon>
        <taxon>Pseudomonadati</taxon>
        <taxon>Acidobacteriota</taxon>
        <taxon>Terriglobia</taxon>
        <taxon>Terriglobales</taxon>
        <taxon>Acidobacteriaceae</taxon>
        <taxon>Paracidobacterium</taxon>
    </lineage>
</organism>
<dbReference type="Proteomes" id="UP000264702">
    <property type="component" value="Unassembled WGS sequence"/>
</dbReference>
<dbReference type="InterPro" id="IPR052181">
    <property type="entry name" value="5hmC_binding"/>
</dbReference>
<reference evidence="2 3" key="1">
    <citation type="submission" date="2018-08" db="EMBL/GenBank/DDBJ databases">
        <title>Acidipila sp. 4G-K13, an acidobacterium isolated from forest soil.</title>
        <authorList>
            <person name="Gao Z.-H."/>
            <person name="Qiu L.-H."/>
        </authorList>
    </citation>
    <scope>NUCLEOTIDE SEQUENCE [LARGE SCALE GENOMIC DNA]</scope>
    <source>
        <strain evidence="2 3">4G-K13</strain>
    </source>
</reference>
<accession>A0A372ILN4</accession>